<name>A0A0P7GRC3_9EURY</name>
<accession>A0A0P7GRC3</accession>
<organism evidence="2 3">
    <name type="scientific">Halolamina pelagica</name>
    <dbReference type="NCBI Taxonomy" id="699431"/>
    <lineage>
        <taxon>Archaea</taxon>
        <taxon>Methanobacteriati</taxon>
        <taxon>Methanobacteriota</taxon>
        <taxon>Stenosarchaea group</taxon>
        <taxon>Halobacteria</taxon>
        <taxon>Halobacteriales</taxon>
        <taxon>Haloferacaceae</taxon>
    </lineage>
</organism>
<reference evidence="3" key="1">
    <citation type="submission" date="2013-11" db="EMBL/GenBank/DDBJ databases">
        <authorList>
            <person name="Hoang H.T."/>
            <person name="Killian M.L."/>
            <person name="Madson D.M."/>
            <person name="Arruda P.H.E."/>
            <person name="Sun D."/>
            <person name="Schwartz K.J."/>
            <person name="Yoon K."/>
        </authorList>
    </citation>
    <scope>NUCLEOTIDE SEQUENCE [LARGE SCALE GENOMIC DNA]</scope>
    <source>
        <strain evidence="3">CDK2</strain>
    </source>
</reference>
<keyword evidence="3" id="KW-1185">Reference proteome</keyword>
<comment type="caution">
    <text evidence="2">The sequence shown here is derived from an EMBL/GenBank/DDBJ whole genome shotgun (WGS) entry which is preliminary data.</text>
</comment>
<dbReference type="OrthoDB" id="167123at2157"/>
<evidence type="ECO:0000313" key="3">
    <source>
        <dbReference type="Proteomes" id="UP000050535"/>
    </source>
</evidence>
<dbReference type="RefSeq" id="WP_054584299.1">
    <property type="nucleotide sequence ID" value="NZ_LGUC01000001.1"/>
</dbReference>
<dbReference type="Pfam" id="PF25931">
    <property type="entry name" value="DUF7976"/>
    <property type="match status" value="1"/>
</dbReference>
<dbReference type="EMBL" id="LGUC01000001">
    <property type="protein sequence ID" value="KPN31837.1"/>
    <property type="molecule type" value="Genomic_DNA"/>
</dbReference>
<gene>
    <name evidence="2" type="ORF">SY89_02592</name>
</gene>
<feature type="compositionally biased region" description="Acidic residues" evidence="1">
    <location>
        <begin position="1"/>
        <end position="17"/>
    </location>
</feature>
<proteinExistence type="predicted"/>
<dbReference type="InterPro" id="IPR058282">
    <property type="entry name" value="DUF7976"/>
</dbReference>
<dbReference type="AlphaFoldDB" id="A0A0P7GRC3"/>
<protein>
    <submittedName>
        <fullName evidence="2">Uncharacterized protein</fullName>
    </submittedName>
</protein>
<evidence type="ECO:0000313" key="2">
    <source>
        <dbReference type="EMBL" id="KPN31837.1"/>
    </source>
</evidence>
<evidence type="ECO:0000256" key="1">
    <source>
        <dbReference type="SAM" id="MobiDB-lite"/>
    </source>
</evidence>
<feature type="region of interest" description="Disordered" evidence="1">
    <location>
        <begin position="1"/>
        <end position="35"/>
    </location>
</feature>
<sequence length="99" mass="11035">MAGEDGDDAAGNGDDDWQMAPDAEATFPEDAPKRETLREVADEIRARDDSSEAAQIGAFLYRVSDLYKEGEETSIPEIYMNMRHILEVREQGGLNPDEE</sequence>
<dbReference type="STRING" id="699431.SY89_02592"/>
<dbReference type="Proteomes" id="UP000050535">
    <property type="component" value="Unassembled WGS sequence"/>
</dbReference>